<accession>A0ABP8ZDR1</accession>
<keyword evidence="2" id="KW-1185">Reference proteome</keyword>
<dbReference type="Pfam" id="PF09954">
    <property type="entry name" value="DUF2188"/>
    <property type="match status" value="1"/>
</dbReference>
<dbReference type="InterPro" id="IPR018691">
    <property type="entry name" value="DUF2188"/>
</dbReference>
<evidence type="ECO:0008006" key="3">
    <source>
        <dbReference type="Google" id="ProtNLM"/>
    </source>
</evidence>
<dbReference type="EMBL" id="BAABKN010000028">
    <property type="protein sequence ID" value="GAA4753603.1"/>
    <property type="molecule type" value="Genomic_DNA"/>
</dbReference>
<sequence>MGGAVETYCEDEAWRNRIRGSEPLPGTYTTREAALEVARNEARIRGVDHVVRRADGTVAERNRYPRRSEEIPG</sequence>
<name>A0ABP8ZDR1_9ACTN</name>
<comment type="caution">
    <text evidence="1">The sequence shown here is derived from an EMBL/GenBank/DDBJ whole genome shotgun (WGS) entry which is preliminary data.</text>
</comment>
<organism evidence="1 2">
    <name type="scientific">Nocardioides endophyticus</name>
    <dbReference type="NCBI Taxonomy" id="1353775"/>
    <lineage>
        <taxon>Bacteria</taxon>
        <taxon>Bacillati</taxon>
        <taxon>Actinomycetota</taxon>
        <taxon>Actinomycetes</taxon>
        <taxon>Propionibacteriales</taxon>
        <taxon>Nocardioidaceae</taxon>
        <taxon>Nocardioides</taxon>
    </lineage>
</organism>
<evidence type="ECO:0000313" key="2">
    <source>
        <dbReference type="Proteomes" id="UP001499882"/>
    </source>
</evidence>
<dbReference type="RefSeq" id="WP_345529170.1">
    <property type="nucleotide sequence ID" value="NZ_BAABKN010000028.1"/>
</dbReference>
<gene>
    <name evidence="1" type="ORF">GCM10023350_43600</name>
</gene>
<evidence type="ECO:0000313" key="1">
    <source>
        <dbReference type="EMBL" id="GAA4753603.1"/>
    </source>
</evidence>
<dbReference type="Proteomes" id="UP001499882">
    <property type="component" value="Unassembled WGS sequence"/>
</dbReference>
<protein>
    <recommendedName>
        <fullName evidence="3">DUF2188 domain-containing protein</fullName>
    </recommendedName>
</protein>
<reference evidence="2" key="1">
    <citation type="journal article" date="2019" name="Int. J. Syst. Evol. Microbiol.">
        <title>The Global Catalogue of Microorganisms (GCM) 10K type strain sequencing project: providing services to taxonomists for standard genome sequencing and annotation.</title>
        <authorList>
            <consortium name="The Broad Institute Genomics Platform"/>
            <consortium name="The Broad Institute Genome Sequencing Center for Infectious Disease"/>
            <person name="Wu L."/>
            <person name="Ma J."/>
        </authorList>
    </citation>
    <scope>NUCLEOTIDE SEQUENCE [LARGE SCALE GENOMIC DNA]</scope>
    <source>
        <strain evidence="2">JCM 18532</strain>
    </source>
</reference>
<proteinExistence type="predicted"/>